<accession>A0A2S7SZ98</accession>
<sequence>MPTFKSIELLDNLEKTVAQTIKNATWLQSINSDALSKSPAAGKWSVMQVLYHLNSYNNYYLQHIERAIKAGINAPYSASFKAGVIGNYFTKTMLPGNDGAVHNMMKAPKDHTPDSTYNNVEAINEFIAGQQKLLELLKEARNVNMTRLKVPISISKLIKIRLGDTFRFLVAHQQRHFVQISNTLKANGVIAEL</sequence>
<gene>
    <name evidence="2" type="ORF">CJD36_009065</name>
</gene>
<name>A0A2S7SZ98_9BACT</name>
<comment type="caution">
    <text evidence="2">The sequence shown here is derived from an EMBL/GenBank/DDBJ whole genome shotgun (WGS) entry which is preliminary data.</text>
</comment>
<dbReference type="InterPro" id="IPR034660">
    <property type="entry name" value="DinB/YfiT-like"/>
</dbReference>
<protein>
    <submittedName>
        <fullName evidence="2">DinB family protein</fullName>
    </submittedName>
</protein>
<dbReference type="OrthoDB" id="1524454at2"/>
<evidence type="ECO:0000259" key="1">
    <source>
        <dbReference type="Pfam" id="PF12867"/>
    </source>
</evidence>
<evidence type="ECO:0000313" key="2">
    <source>
        <dbReference type="EMBL" id="PQJ11931.1"/>
    </source>
</evidence>
<organism evidence="2 3">
    <name type="scientific">Flavipsychrobacter stenotrophus</name>
    <dbReference type="NCBI Taxonomy" id="2077091"/>
    <lineage>
        <taxon>Bacteria</taxon>
        <taxon>Pseudomonadati</taxon>
        <taxon>Bacteroidota</taxon>
        <taxon>Chitinophagia</taxon>
        <taxon>Chitinophagales</taxon>
        <taxon>Chitinophagaceae</taxon>
        <taxon>Flavipsychrobacter</taxon>
    </lineage>
</organism>
<dbReference type="EMBL" id="PPSL01000002">
    <property type="protein sequence ID" value="PQJ11931.1"/>
    <property type="molecule type" value="Genomic_DNA"/>
</dbReference>
<dbReference type="SUPFAM" id="SSF109854">
    <property type="entry name" value="DinB/YfiT-like putative metalloenzymes"/>
    <property type="match status" value="1"/>
</dbReference>
<dbReference type="Pfam" id="PF12867">
    <property type="entry name" value="DinB_2"/>
    <property type="match status" value="1"/>
</dbReference>
<dbReference type="Gene3D" id="1.20.120.450">
    <property type="entry name" value="dinb family like domain"/>
    <property type="match status" value="1"/>
</dbReference>
<dbReference type="Proteomes" id="UP000239872">
    <property type="component" value="Unassembled WGS sequence"/>
</dbReference>
<proteinExistence type="predicted"/>
<evidence type="ECO:0000313" key="3">
    <source>
        <dbReference type="Proteomes" id="UP000239872"/>
    </source>
</evidence>
<reference evidence="2 3" key="1">
    <citation type="submission" date="2018-01" db="EMBL/GenBank/DDBJ databases">
        <title>A novel member of the phylum Bacteroidetes isolated from glacier ice.</title>
        <authorList>
            <person name="Liu Q."/>
            <person name="Xin Y.-H."/>
        </authorList>
    </citation>
    <scope>NUCLEOTIDE SEQUENCE [LARGE SCALE GENOMIC DNA]</scope>
    <source>
        <strain evidence="2 3">RB1R16</strain>
    </source>
</reference>
<dbReference type="AlphaFoldDB" id="A0A2S7SZ98"/>
<feature type="domain" description="DinB-like" evidence="1">
    <location>
        <begin position="26"/>
        <end position="180"/>
    </location>
</feature>
<dbReference type="RefSeq" id="WP_105038811.1">
    <property type="nucleotide sequence ID" value="NZ_PPSL01000002.1"/>
</dbReference>
<keyword evidence="3" id="KW-1185">Reference proteome</keyword>
<dbReference type="InterPro" id="IPR024775">
    <property type="entry name" value="DinB-like"/>
</dbReference>